<feature type="compositionally biased region" description="Basic and acidic residues" evidence="20">
    <location>
        <begin position="625"/>
        <end position="636"/>
    </location>
</feature>
<dbReference type="Ensembl" id="ENSGALT00010022585.1">
    <property type="protein sequence ID" value="ENSGALP00010013021.1"/>
    <property type="gene ID" value="ENSGALG00010009410.1"/>
</dbReference>
<dbReference type="Pfam" id="PF22987">
    <property type="entry name" value="Tudor_KDM3B"/>
    <property type="match status" value="1"/>
</dbReference>
<dbReference type="PANTHER" id="PTHR12549:SF6">
    <property type="entry name" value="JMJC DOMAIN-CONTAINING HISTONE DEMETHYLATION PROTEIN 2C-RELATED"/>
    <property type="match status" value="1"/>
</dbReference>
<feature type="compositionally biased region" description="Basic residues" evidence="20">
    <location>
        <begin position="336"/>
        <end position="346"/>
    </location>
</feature>
<dbReference type="GO" id="GO:0005634">
    <property type="term" value="C:nucleus"/>
    <property type="evidence" value="ECO:0007669"/>
    <property type="project" value="UniProtKB-SubCell"/>
</dbReference>
<dbReference type="InterPro" id="IPR054294">
    <property type="entry name" value="DUF7030"/>
</dbReference>
<feature type="compositionally biased region" description="Low complexity" evidence="20">
    <location>
        <begin position="365"/>
        <end position="375"/>
    </location>
</feature>
<feature type="compositionally biased region" description="Polar residues" evidence="20">
    <location>
        <begin position="274"/>
        <end position="302"/>
    </location>
</feature>
<proteinExistence type="inferred from homology"/>
<dbReference type="Proteomes" id="UP000000539">
    <property type="component" value="Chromosome 6"/>
</dbReference>
<dbReference type="GeneID" id="423655"/>
<evidence type="ECO:0000256" key="2">
    <source>
        <dbReference type="ARBA" id="ARBA00004123"/>
    </source>
</evidence>
<evidence type="ECO:0000256" key="15">
    <source>
        <dbReference type="ARBA" id="ARBA00023242"/>
    </source>
</evidence>
<organism evidence="22 23">
    <name type="scientific">Gallus gallus</name>
    <name type="common">Chicken</name>
    <dbReference type="NCBI Taxonomy" id="9031"/>
    <lineage>
        <taxon>Eukaryota</taxon>
        <taxon>Metazoa</taxon>
        <taxon>Chordata</taxon>
        <taxon>Craniata</taxon>
        <taxon>Vertebrata</taxon>
        <taxon>Euteleostomi</taxon>
        <taxon>Archelosauria</taxon>
        <taxon>Archosauria</taxon>
        <taxon>Dinosauria</taxon>
        <taxon>Saurischia</taxon>
        <taxon>Theropoda</taxon>
        <taxon>Coelurosauria</taxon>
        <taxon>Aves</taxon>
        <taxon>Neognathae</taxon>
        <taxon>Galloanserae</taxon>
        <taxon>Galliformes</taxon>
        <taxon>Phasianidae</taxon>
        <taxon>Phasianinae</taxon>
        <taxon>Gallus</taxon>
    </lineage>
</organism>
<reference evidence="22" key="1">
    <citation type="submission" date="2020-11" db="EMBL/GenBank/DDBJ databases">
        <title>Gallus gallus (Chicken) genome, bGalGal1, GRCg7b, maternal haplotype autosomes + Z &amp; W.</title>
        <authorList>
            <person name="Warren W."/>
            <person name="Formenti G."/>
            <person name="Fedrigo O."/>
            <person name="Haase B."/>
            <person name="Mountcastle J."/>
            <person name="Balacco J."/>
            <person name="Tracey A."/>
            <person name="Schneider V."/>
            <person name="Okimoto R."/>
            <person name="Cheng H."/>
            <person name="Hawken R."/>
            <person name="Howe K."/>
            <person name="Jarvis E.D."/>
        </authorList>
    </citation>
    <scope>NUCLEOTIDE SEQUENCE [LARGE SCALE GENOMIC DNA]</scope>
    <source>
        <strain evidence="22">Broiler</strain>
    </source>
</reference>
<accession>A0A8V0Y643</accession>
<evidence type="ECO:0000256" key="10">
    <source>
        <dbReference type="ARBA" id="ARBA00022964"/>
    </source>
</evidence>
<keyword evidence="9" id="KW-0156">Chromatin regulator</keyword>
<keyword evidence="10" id="KW-0223">Dioxygenase</keyword>
<evidence type="ECO:0000313" key="22">
    <source>
        <dbReference type="Ensembl" id="ENSGALP00010013021.1"/>
    </source>
</evidence>
<dbReference type="GO" id="GO:0051213">
    <property type="term" value="F:dioxygenase activity"/>
    <property type="evidence" value="ECO:0007669"/>
    <property type="project" value="UniProtKB-KW"/>
</dbReference>
<feature type="compositionally biased region" description="Basic and acidic residues" evidence="20">
    <location>
        <begin position="1436"/>
        <end position="1452"/>
    </location>
</feature>
<dbReference type="GO" id="GO:0008270">
    <property type="term" value="F:zinc ion binding"/>
    <property type="evidence" value="ECO:0007669"/>
    <property type="project" value="UniProtKB-KW"/>
</dbReference>
<feature type="compositionally biased region" description="Polar residues" evidence="20">
    <location>
        <begin position="1755"/>
        <end position="1792"/>
    </location>
</feature>
<evidence type="ECO:0000256" key="17">
    <source>
        <dbReference type="ARBA" id="ARBA00056982"/>
    </source>
</evidence>
<dbReference type="InterPro" id="IPR003347">
    <property type="entry name" value="JmjC_dom"/>
</dbReference>
<evidence type="ECO:0000256" key="5">
    <source>
        <dbReference type="ARBA" id="ARBA00022723"/>
    </source>
</evidence>
<dbReference type="PANTHER" id="PTHR12549">
    <property type="entry name" value="JMJC DOMAIN-CONTAINING HISTONE DEMETHYLATION PROTEIN"/>
    <property type="match status" value="1"/>
</dbReference>
<dbReference type="Pfam" id="PF22989">
    <property type="entry name" value="DUF7030"/>
    <property type="match status" value="1"/>
</dbReference>
<dbReference type="Gene3D" id="2.60.120.650">
    <property type="entry name" value="Cupin"/>
    <property type="match status" value="1"/>
</dbReference>
<evidence type="ECO:0000256" key="4">
    <source>
        <dbReference type="ARBA" id="ARBA00022553"/>
    </source>
</evidence>
<evidence type="ECO:0000256" key="9">
    <source>
        <dbReference type="ARBA" id="ARBA00022853"/>
    </source>
</evidence>
<dbReference type="Pfam" id="PF02373">
    <property type="entry name" value="JmjC"/>
    <property type="match status" value="1"/>
</dbReference>
<protein>
    <recommendedName>
        <fullName evidence="18">Probable JmjC domain-containing histone demethylation protein 2C</fullName>
    </recommendedName>
    <alternativeName>
        <fullName evidence="19">Jumonji domain-containing protein 1C</fullName>
    </alternativeName>
</protein>
<evidence type="ECO:0000256" key="12">
    <source>
        <dbReference type="ARBA" id="ARBA00023004"/>
    </source>
</evidence>
<comment type="subcellular location">
    <subcellularLocation>
        <location evidence="2">Nucleus</location>
    </subcellularLocation>
</comment>
<evidence type="ECO:0000256" key="16">
    <source>
        <dbReference type="ARBA" id="ARBA00037987"/>
    </source>
</evidence>
<feature type="region of interest" description="Disordered" evidence="20">
    <location>
        <begin position="1394"/>
        <end position="1478"/>
    </location>
</feature>
<evidence type="ECO:0000256" key="6">
    <source>
        <dbReference type="ARBA" id="ARBA00022771"/>
    </source>
</evidence>
<feature type="compositionally biased region" description="Basic and acidic residues" evidence="20">
    <location>
        <begin position="403"/>
        <end position="453"/>
    </location>
</feature>
<feature type="compositionally biased region" description="Basic residues" evidence="20">
    <location>
        <begin position="1426"/>
        <end position="1435"/>
    </location>
</feature>
<keyword evidence="5" id="KW-0479">Metal-binding</keyword>
<evidence type="ECO:0000259" key="21">
    <source>
        <dbReference type="PROSITE" id="PS51184"/>
    </source>
</evidence>
<evidence type="ECO:0000256" key="11">
    <source>
        <dbReference type="ARBA" id="ARBA00023002"/>
    </source>
</evidence>
<feature type="compositionally biased region" description="Low complexity" evidence="20">
    <location>
        <begin position="609"/>
        <end position="624"/>
    </location>
</feature>
<evidence type="ECO:0000256" key="7">
    <source>
        <dbReference type="ARBA" id="ARBA00022833"/>
    </source>
</evidence>
<name>A0A8V0Y643_CHICK</name>
<keyword evidence="6" id="KW-0863">Zinc-finger</keyword>
<keyword evidence="14" id="KW-0804">Transcription</keyword>
<feature type="compositionally biased region" description="Basic and acidic residues" evidence="20">
    <location>
        <begin position="1800"/>
        <end position="1827"/>
    </location>
</feature>
<reference evidence="22" key="2">
    <citation type="submission" date="2025-08" db="UniProtKB">
        <authorList>
            <consortium name="Ensembl"/>
        </authorList>
    </citation>
    <scope>IDENTIFICATION</scope>
    <source>
        <strain evidence="22">broiler</strain>
    </source>
</reference>
<comment type="function">
    <text evidence="17">Probable histone demethylase that specifically demethylates 'Lys-9' of histone H3, thereby playing a central role in histone code. Demethylation of Lys residue generates formaldehyde and succinate. May be involved in hormone-dependent transcriptional activation, by participating in recruitment to androgen-receptor target genes.</text>
</comment>
<dbReference type="SMR" id="A0A8V0Y643"/>
<dbReference type="PROSITE" id="PS51184">
    <property type="entry name" value="JMJC"/>
    <property type="match status" value="1"/>
</dbReference>
<feature type="region of interest" description="Disordered" evidence="20">
    <location>
        <begin position="882"/>
        <end position="979"/>
    </location>
</feature>
<keyword evidence="23" id="KW-1185">Reference proteome</keyword>
<dbReference type="GeneTree" id="ENSGT00940000158210"/>
<comment type="similarity">
    <text evidence="16">Belongs to the JHDM2 histone demethylase family.</text>
</comment>
<feature type="compositionally biased region" description="Polar residues" evidence="20">
    <location>
        <begin position="1468"/>
        <end position="1478"/>
    </location>
</feature>
<dbReference type="OrthoDB" id="1667110at2759"/>
<dbReference type="FunFam" id="2.60.120.650:FF:000008">
    <property type="entry name" value="Probable JmjC domain-containing histone demethylation protein 2C"/>
    <property type="match status" value="1"/>
</dbReference>
<feature type="compositionally biased region" description="Basic and acidic residues" evidence="20">
    <location>
        <begin position="347"/>
        <end position="364"/>
    </location>
</feature>
<gene>
    <name evidence="22" type="primary">JMJD1C</name>
</gene>
<keyword evidence="8" id="KW-0832">Ubl conjugation</keyword>
<keyword evidence="3" id="KW-1017">Isopeptide bond</keyword>
<evidence type="ECO:0000313" key="23">
    <source>
        <dbReference type="Proteomes" id="UP000000539"/>
    </source>
</evidence>
<evidence type="ECO:0000256" key="19">
    <source>
        <dbReference type="ARBA" id="ARBA00079980"/>
    </source>
</evidence>
<feature type="compositionally biased region" description="Low complexity" evidence="20">
    <location>
        <begin position="1242"/>
        <end position="1255"/>
    </location>
</feature>
<dbReference type="RefSeq" id="XP_040558294.1">
    <property type="nucleotide sequence ID" value="XM_040702360.2"/>
</dbReference>
<dbReference type="GO" id="GO:0032454">
    <property type="term" value="F:histone H3K9 demethylase activity"/>
    <property type="evidence" value="ECO:0007669"/>
    <property type="project" value="InterPro"/>
</dbReference>
<feature type="compositionally biased region" description="Polar residues" evidence="20">
    <location>
        <begin position="1829"/>
        <end position="1849"/>
    </location>
</feature>
<feature type="compositionally biased region" description="Basic and acidic residues" evidence="20">
    <location>
        <begin position="466"/>
        <end position="487"/>
    </location>
</feature>
<feature type="region of interest" description="Disordered" evidence="20">
    <location>
        <begin position="1221"/>
        <end position="1260"/>
    </location>
</feature>
<sequence>MAVAVETRPELVGKRFLCVGGGEEPAESGRWRAGVIRAVSQRDSHSPDLAVYVEFDDLEWEKREWVKVYEDFATFLVEYQLVWAKRKDPSQTQGSKIKQIQWPALTFKPLVGKSVYDSITAVEFLVDKQLDFVTEDSAFQPYQDDVDSLNPVLRDNPQLHEEVKAWVKEQKVQEIFMQGPYSLNGYRVRVYRQDSATQWFTGIITHHDLFTRTMVVMNDQVLEPQNVDPSMVQMTFLDDVVHSLLKGENIGITSRRRSRSNQNSNTVHGHYTRAQANSPRPAMNSQTAPKQNSHQHQQQRNTRPNKRKGSDSSMPDEEKVKEERFDYIGRGENPKNKNKHFLSKRRKPEEDEKKLNMKRLRTDNISDYSESSDSEISNKRLTDSSSEQNSENELKSKNTSKINGEEGKSQTVERVEQTLTDRRSPWDEVQEDKKREEPERLKSSLLDQQEKPSLHAAEQPTPYEQNSKDPHVQECNAEKHHAAELKNEQFVPKPPTPKSVVDKTSKNNSEKESQDNAASTFGLQTVQKIESHSSDLKQQFANANFLEARKQEADQSWVSCVVNKMDLMQPGVVKANEHLNPEKEKVPYGSFMSSLNVASVAEDSKLRKQSPVPDSVKSKPSASVDHPKTKSPDVKPKFTPSSDTVKSKYPNGTHAYSGLGLPSSKWVHPETPVNTEASLRRNTPSPWLHQPTPVTSADSLGLLSHIPVRPSSAEPLRPLKLATHSSPPLSKSIVEHHKEELERKAFIEPLRSATTAPIKTELEQSRTQAAKESHMHRHFADPMLNQLPRPPQETGERLSKYKEEHRRILQESIEVAPFTAKMKALEGERENYSRVTSLSSSPKSHSVKYDKDAERSVSELYKMKHSVPQSLPQSNYFTTLSNSVVNEPPRSYPSKEASSAYVDKQTNCPSTAASPQSLPSYISSLSKPPPLIKHQPESEGSVSKVPEQLSQSVQSHSVGSFRNDSRSPTQLSVSSSNTLRSMPALHRAPVFHPPVHQNLEKKESSYSSLSPPTLTPVQPVNAGGGKIQELQKPPTLVPEPKEAQTVYKGSSDQNLSEAWKSNNTAANEKVDWHGERASGKAQSATASVIVRPPSSTKYECVAAVQSTSKDRVSERSSAVTNQADCLKTAEARETGRVILPNMNSDSARTQYEKKFPAVSQGTVARSVTPTTAMICSTKMDVTTSAATTTSVLSWGSSEVTYSLSSTALACAPLESAGSRAAGQAAAPAQEHKGSTPAPAAPAPGKAGSAAQPGPGFSTSADFVHLKKHKAALAAAQFRSSNPSETESNSVKNQTFSTSLSLDSAIVCNTINKANSVGSGQTSQASQPNYHTKLKKAWLTRHSEEDKNTNKKENSGNSVSEIIKPCTVNLIASTSNDLQNNIDSKILADKFVKEDKHPRRKAKRTYESGSESGDSDESESKSEQRTKRQPKPTYKKKQNDLQRKKGDAEEEVKPNGVLSRSAKEKSKLKLQSGSNSTGIPRSVLKDWRKVKKLKQTGESFLQDDSCSEIGPNLQKCRECRLIRSKKGEEPTHSPVFCRFYYFRRLSFSKNGVVRIDGFSSPDQYDDEALSLWTHENYEDDELDLETCKYILDIIGDKFCQLVTSEKTAMSWVKKDAKIAWKRAVRGVREMCDACEATLFNIHWVCQKCGFVVCLDCYKAKERKSSRDKELYAWMKCVKGQPHDHKHLMPTQIIPGSVLTDLLDAMHSIRDKFEIKSHCQCTSKQSMQAGKLPAMNGVSQVLQNVLNHSNKISLCMPESQQQNTPPKSETNGNTSPRSDVSTDSKLTPPESQSPLHWLADLAEQKAREEKKENKECPSGKHSKEEKDQDNLESQNCKSSPTASQNNEQGSTLRDLLTTTAGKLRLGSTDAGIAFAPVYSTGTASGKSGRTMPNILDDIIASVVENKIPPNRAPKINVKSEVKDEPKDDRKCIQDDGNKLYSDIQYSWICDKHVLWLRDHKNNNNWKLFKECWKQGRPVLVSGMHKKMNFSLWKAESISLDFGNQQADILNCKDSIISNTNVKEFWDGFEDVSKRQKVKNGETALLKLKDWPSGEDFKAMMPARYEDLLKSLPLPEYCSPEGKLNLASHLPGFFVRPDLGPRLCSAYGVAATKDHDIGTTNLHIEVSDVVNILVYVGIAKGNGVLSKSGVLKKFEEEDLDDLLRKRLKDSSELPGALWHIYAGKDADKIREFLQKIAKEQGLEVLPEHDPIRDQSWYVNKKLRQRLLEEYGVKTCTVIQFLGDAIILPAGALHQVQNFHSCVQVTEDFVSPEHLVQSFHLTQELRLSKEEINYDDKLQVKNILYHAVKEMVRALKIHESEMEDMEEN</sequence>
<dbReference type="InterPro" id="IPR045109">
    <property type="entry name" value="LSDs-like"/>
</dbReference>
<dbReference type="Pfam" id="PF22988">
    <property type="entry name" value="PWWP_KDM3B"/>
    <property type="match status" value="1"/>
</dbReference>
<dbReference type="CTD" id="221037"/>
<evidence type="ECO:0000256" key="1">
    <source>
        <dbReference type="ARBA" id="ARBA00001954"/>
    </source>
</evidence>
<dbReference type="InterPro" id="IPR054504">
    <property type="entry name" value="PWWP_KDM3B"/>
</dbReference>
<evidence type="ECO:0000256" key="14">
    <source>
        <dbReference type="ARBA" id="ARBA00023163"/>
    </source>
</evidence>
<comment type="cofactor">
    <cofactor evidence="1">
        <name>Fe(2+)</name>
        <dbReference type="ChEBI" id="CHEBI:29033"/>
    </cofactor>
</comment>
<keyword evidence="13" id="KW-0805">Transcription regulation</keyword>
<feature type="region of interest" description="Disordered" evidence="20">
    <location>
        <begin position="252"/>
        <end position="524"/>
    </location>
</feature>
<keyword evidence="15" id="KW-0539">Nucleus</keyword>
<feature type="compositionally biased region" description="Polar residues" evidence="20">
    <location>
        <begin position="904"/>
        <end position="926"/>
    </location>
</feature>
<feature type="compositionally biased region" description="Basic and acidic residues" evidence="20">
    <location>
        <begin position="500"/>
        <end position="514"/>
    </location>
</feature>
<reference evidence="22" key="3">
    <citation type="submission" date="2025-09" db="UniProtKB">
        <authorList>
            <consortium name="Ensembl"/>
        </authorList>
    </citation>
    <scope>IDENTIFICATION</scope>
    <source>
        <strain evidence="22">broiler</strain>
    </source>
</reference>
<feature type="region of interest" description="Disordered" evidence="20">
    <location>
        <begin position="828"/>
        <end position="851"/>
    </location>
</feature>
<evidence type="ECO:0000256" key="18">
    <source>
        <dbReference type="ARBA" id="ARBA00069433"/>
    </source>
</evidence>
<keyword evidence="12" id="KW-0408">Iron</keyword>
<feature type="compositionally biased region" description="Polar residues" evidence="20">
    <location>
        <begin position="948"/>
        <end position="979"/>
    </location>
</feature>
<feature type="domain" description="JmjC" evidence="21">
    <location>
        <begin position="2058"/>
        <end position="2282"/>
    </location>
</feature>
<evidence type="ECO:0000256" key="20">
    <source>
        <dbReference type="SAM" id="MobiDB-lite"/>
    </source>
</evidence>
<keyword evidence="11" id="KW-0560">Oxidoreductase</keyword>
<feature type="compositionally biased region" description="Polar residues" evidence="20">
    <location>
        <begin position="383"/>
        <end position="402"/>
    </location>
</feature>
<dbReference type="SUPFAM" id="SSF51197">
    <property type="entry name" value="Clavaminate synthase-like"/>
    <property type="match status" value="1"/>
</dbReference>
<feature type="region of interest" description="Disordered" evidence="20">
    <location>
        <begin position="1755"/>
        <end position="1849"/>
    </location>
</feature>
<feature type="compositionally biased region" description="Basic and acidic residues" evidence="20">
    <location>
        <begin position="316"/>
        <end position="335"/>
    </location>
</feature>
<keyword evidence="7" id="KW-0862">Zinc</keyword>
<evidence type="ECO:0000256" key="13">
    <source>
        <dbReference type="ARBA" id="ARBA00023015"/>
    </source>
</evidence>
<dbReference type="InterPro" id="IPR054503">
    <property type="entry name" value="KDM3AB_Tudor"/>
</dbReference>
<evidence type="ECO:0000256" key="3">
    <source>
        <dbReference type="ARBA" id="ARBA00022499"/>
    </source>
</evidence>
<feature type="compositionally biased region" description="Polar residues" evidence="20">
    <location>
        <begin position="515"/>
        <end position="524"/>
    </location>
</feature>
<evidence type="ECO:0000256" key="8">
    <source>
        <dbReference type="ARBA" id="ARBA00022843"/>
    </source>
</evidence>
<dbReference type="SMART" id="SM00558">
    <property type="entry name" value="JmjC"/>
    <property type="match status" value="1"/>
</dbReference>
<keyword evidence="4" id="KW-0597">Phosphoprotein</keyword>
<feature type="region of interest" description="Disordered" evidence="20">
    <location>
        <begin position="601"/>
        <end position="669"/>
    </location>
</feature>